<dbReference type="PANTHER" id="PTHR23045:SF9">
    <property type="entry name" value="LEUCINE RICH REPEAT CONTAINING 37A-RELATED"/>
    <property type="match status" value="1"/>
</dbReference>
<dbReference type="OrthoDB" id="9424710at2759"/>
<feature type="compositionally biased region" description="Polar residues" evidence="1">
    <location>
        <begin position="136"/>
        <end position="149"/>
    </location>
</feature>
<reference evidence="3 4" key="1">
    <citation type="submission" date="2019-09" db="EMBL/GenBank/DDBJ databases">
        <title>Bird 10,000 Genomes (B10K) Project - Family phase.</title>
        <authorList>
            <person name="Zhang G."/>
        </authorList>
    </citation>
    <scope>NUCLEOTIDE SEQUENCE [LARGE SCALE GENOMIC DNA]</scope>
    <source>
        <strain evidence="3">B10K-DU-029-24</strain>
        <tissue evidence="3">Muscle</tissue>
    </source>
</reference>
<dbReference type="EMBL" id="VZTW01019983">
    <property type="protein sequence ID" value="NXU25319.1"/>
    <property type="molecule type" value="Genomic_DNA"/>
</dbReference>
<organism evidence="3 4">
    <name type="scientific">Thalassarche chlororhynchos</name>
    <name type="common">Atlantic yellow-nosed albatross</name>
    <name type="synonym">Diomedea chlororhynchos</name>
    <dbReference type="NCBI Taxonomy" id="54017"/>
    <lineage>
        <taxon>Eukaryota</taxon>
        <taxon>Metazoa</taxon>
        <taxon>Chordata</taxon>
        <taxon>Craniata</taxon>
        <taxon>Vertebrata</taxon>
        <taxon>Euteleostomi</taxon>
        <taxon>Archelosauria</taxon>
        <taxon>Archosauria</taxon>
        <taxon>Dinosauria</taxon>
        <taxon>Saurischia</taxon>
        <taxon>Theropoda</taxon>
        <taxon>Coelurosauria</taxon>
        <taxon>Aves</taxon>
        <taxon>Neognathae</taxon>
        <taxon>Neoaves</taxon>
        <taxon>Aequornithes</taxon>
        <taxon>Procellariiformes</taxon>
        <taxon>Diomedeidae</taxon>
        <taxon>Thalassarche</taxon>
    </lineage>
</organism>
<dbReference type="Proteomes" id="UP000556761">
    <property type="component" value="Unassembled WGS sequence"/>
</dbReference>
<feature type="compositionally biased region" description="Acidic residues" evidence="1">
    <location>
        <begin position="361"/>
        <end position="371"/>
    </location>
</feature>
<feature type="compositionally biased region" description="Basic and acidic residues" evidence="1">
    <location>
        <begin position="9"/>
        <end position="18"/>
    </location>
</feature>
<sequence length="379" mass="42706">IQNYSDAVEQTRKTHGMEDVEDVEDAEEAPSPRQDYVWTYKKHKQGDSLYLNKSNQLFYKTFGNVNPEEEPTPTESKAEQRLNTKQHFFYNLLVNNSPPAASSMLEDTAEEEGSSLGGHLPAIPRTAETHWKQQKEGSSFPNKPGSSDSPDGAPVQGDLFETKVNHHLRLLVPDEALRMFIAHVARTLRMDCSLPELQLACAKMVSKTGLLIKLLSERQDDQGASALAGQCLQEANVSNGMALARKAGRKPAVRWKPEYTSSDRLLLAISVSVIIMINLTVICLVEVCSQKPAAASQPQSTSKSRPRWFFQKLLPRGWSKNKYDVREQGSRVSDPSKTKPRWLRDLYQPLDSQHKKSMAELYDEETSDEEEIFNKSELK</sequence>
<evidence type="ECO:0000313" key="3">
    <source>
        <dbReference type="EMBL" id="NXU25319.1"/>
    </source>
</evidence>
<gene>
    <name evidence="3" type="primary">Lrrc37a2</name>
    <name evidence="3" type="ORF">THACHL_R12769</name>
</gene>
<dbReference type="AlphaFoldDB" id="A0A7L3J6P3"/>
<dbReference type="InterPro" id="IPR029423">
    <property type="entry name" value="LRRC37AB_C"/>
</dbReference>
<feature type="non-terminal residue" evidence="3">
    <location>
        <position position="1"/>
    </location>
</feature>
<dbReference type="PANTHER" id="PTHR23045">
    <property type="entry name" value="LEUCINE-RICH REPEAT-CONTAINING PROTEIN 37A"/>
    <property type="match status" value="1"/>
</dbReference>
<protein>
    <submittedName>
        <fullName evidence="3">L37A2 protein</fullName>
    </submittedName>
</protein>
<evidence type="ECO:0000313" key="4">
    <source>
        <dbReference type="Proteomes" id="UP000556761"/>
    </source>
</evidence>
<feature type="compositionally biased region" description="Basic and acidic residues" evidence="1">
    <location>
        <begin position="324"/>
        <end position="337"/>
    </location>
</feature>
<comment type="caution">
    <text evidence="3">The sequence shown here is derived from an EMBL/GenBank/DDBJ whole genome shotgun (WGS) entry which is preliminary data.</text>
</comment>
<dbReference type="InterPro" id="IPR015753">
    <property type="entry name" value="LRRC37"/>
</dbReference>
<feature type="domain" description="LRRC37A/B like protein 1 C-terminal" evidence="2">
    <location>
        <begin position="156"/>
        <end position="294"/>
    </location>
</feature>
<evidence type="ECO:0000259" key="2">
    <source>
        <dbReference type="Pfam" id="PF14914"/>
    </source>
</evidence>
<feature type="compositionally biased region" description="Acidic residues" evidence="1">
    <location>
        <begin position="19"/>
        <end position="28"/>
    </location>
</feature>
<feature type="region of interest" description="Disordered" evidence="1">
    <location>
        <begin position="1"/>
        <end position="31"/>
    </location>
</feature>
<evidence type="ECO:0000256" key="1">
    <source>
        <dbReference type="SAM" id="MobiDB-lite"/>
    </source>
</evidence>
<keyword evidence="4" id="KW-1185">Reference proteome</keyword>
<feature type="region of interest" description="Disordered" evidence="1">
    <location>
        <begin position="100"/>
        <end position="157"/>
    </location>
</feature>
<dbReference type="Pfam" id="PF14914">
    <property type="entry name" value="LRRC37AB_C"/>
    <property type="match status" value="1"/>
</dbReference>
<accession>A0A7L3J6P3</accession>
<feature type="non-terminal residue" evidence="3">
    <location>
        <position position="379"/>
    </location>
</feature>
<name>A0A7L3J6P3_THACH</name>
<proteinExistence type="predicted"/>
<feature type="region of interest" description="Disordered" evidence="1">
    <location>
        <begin position="324"/>
        <end position="379"/>
    </location>
</feature>